<evidence type="ECO:0000256" key="1">
    <source>
        <dbReference type="SAM" id="Phobius"/>
    </source>
</evidence>
<evidence type="ECO:0000313" key="3">
    <source>
        <dbReference type="Proteomes" id="UP000799778"/>
    </source>
</evidence>
<sequence>MVDSPDRKETTIVGFACLGQPCQNLALATQRTTDWIAYILLLLLNGTRMFIGIVVTERTWTSRDTQSGDLSANVKPSLILQAPSLTVHQRLYCTMLPSMNP</sequence>
<dbReference type="Proteomes" id="UP000799778">
    <property type="component" value="Unassembled WGS sequence"/>
</dbReference>
<dbReference type="AlphaFoldDB" id="A0A6A5XBR5"/>
<gene>
    <name evidence="2" type="ORF">BU24DRAFT_73302</name>
</gene>
<protein>
    <submittedName>
        <fullName evidence="2">Uncharacterized protein</fullName>
    </submittedName>
</protein>
<accession>A0A6A5XBR5</accession>
<keyword evidence="1" id="KW-0472">Membrane</keyword>
<keyword evidence="1" id="KW-1133">Transmembrane helix</keyword>
<dbReference type="EMBL" id="ML978077">
    <property type="protein sequence ID" value="KAF2010224.1"/>
    <property type="molecule type" value="Genomic_DNA"/>
</dbReference>
<dbReference type="RefSeq" id="XP_033378563.1">
    <property type="nucleotide sequence ID" value="XM_033534578.1"/>
</dbReference>
<name>A0A6A5XBR5_9PLEO</name>
<proteinExistence type="predicted"/>
<reference evidence="2" key="1">
    <citation type="journal article" date="2020" name="Stud. Mycol.">
        <title>101 Dothideomycetes genomes: a test case for predicting lifestyles and emergence of pathogens.</title>
        <authorList>
            <person name="Haridas S."/>
            <person name="Albert R."/>
            <person name="Binder M."/>
            <person name="Bloem J."/>
            <person name="Labutti K."/>
            <person name="Salamov A."/>
            <person name="Andreopoulos B."/>
            <person name="Baker S."/>
            <person name="Barry K."/>
            <person name="Bills G."/>
            <person name="Bluhm B."/>
            <person name="Cannon C."/>
            <person name="Castanera R."/>
            <person name="Culley D."/>
            <person name="Daum C."/>
            <person name="Ezra D."/>
            <person name="Gonzalez J."/>
            <person name="Henrissat B."/>
            <person name="Kuo A."/>
            <person name="Liang C."/>
            <person name="Lipzen A."/>
            <person name="Lutzoni F."/>
            <person name="Magnuson J."/>
            <person name="Mondo S."/>
            <person name="Nolan M."/>
            <person name="Ohm R."/>
            <person name="Pangilinan J."/>
            <person name="Park H.-J."/>
            <person name="Ramirez L."/>
            <person name="Alfaro M."/>
            <person name="Sun H."/>
            <person name="Tritt A."/>
            <person name="Yoshinaga Y."/>
            <person name="Zwiers L.-H."/>
            <person name="Turgeon B."/>
            <person name="Goodwin S."/>
            <person name="Spatafora J."/>
            <person name="Crous P."/>
            <person name="Grigoriev I."/>
        </authorList>
    </citation>
    <scope>NUCLEOTIDE SEQUENCE</scope>
    <source>
        <strain evidence="2">CBS 175.79</strain>
    </source>
</reference>
<evidence type="ECO:0000313" key="2">
    <source>
        <dbReference type="EMBL" id="KAF2010224.1"/>
    </source>
</evidence>
<keyword evidence="1" id="KW-0812">Transmembrane</keyword>
<dbReference type="GeneID" id="54291975"/>
<keyword evidence="3" id="KW-1185">Reference proteome</keyword>
<organism evidence="2 3">
    <name type="scientific">Aaosphaeria arxii CBS 175.79</name>
    <dbReference type="NCBI Taxonomy" id="1450172"/>
    <lineage>
        <taxon>Eukaryota</taxon>
        <taxon>Fungi</taxon>
        <taxon>Dikarya</taxon>
        <taxon>Ascomycota</taxon>
        <taxon>Pezizomycotina</taxon>
        <taxon>Dothideomycetes</taxon>
        <taxon>Pleosporomycetidae</taxon>
        <taxon>Pleosporales</taxon>
        <taxon>Pleosporales incertae sedis</taxon>
        <taxon>Aaosphaeria</taxon>
    </lineage>
</organism>
<feature type="transmembrane region" description="Helical" evidence="1">
    <location>
        <begin position="35"/>
        <end position="55"/>
    </location>
</feature>